<evidence type="ECO:0000313" key="2">
    <source>
        <dbReference type="Proteomes" id="UP000012073"/>
    </source>
</evidence>
<accession>R7QNG0</accession>
<dbReference type="Gramene" id="CDF38991">
    <property type="protein sequence ID" value="CDF38991"/>
    <property type="gene ID" value="CHC_T00006703001"/>
</dbReference>
<sequence length="56" mass="6589">MANCLSSRQDLSRRPYPKGAFTYCWGKKEEMVKLCRRVEVIGFMGGFTKRRVESRK</sequence>
<keyword evidence="2" id="KW-1185">Reference proteome</keyword>
<gene>
    <name evidence="1" type="ORF">CHC_T00006703001</name>
</gene>
<dbReference type="AlphaFoldDB" id="R7QNG0"/>
<protein>
    <submittedName>
        <fullName evidence="1">Uncharacterized protein</fullName>
    </submittedName>
</protein>
<dbReference type="RefSeq" id="XP_005718896.1">
    <property type="nucleotide sequence ID" value="XM_005718839.1"/>
</dbReference>
<dbReference type="KEGG" id="ccp:CHC_T00006703001"/>
<dbReference type="GeneID" id="17326609"/>
<dbReference type="EMBL" id="HG001983">
    <property type="protein sequence ID" value="CDF38991.1"/>
    <property type="molecule type" value="Genomic_DNA"/>
</dbReference>
<dbReference type="Proteomes" id="UP000012073">
    <property type="component" value="Unassembled WGS sequence"/>
</dbReference>
<evidence type="ECO:0000313" key="1">
    <source>
        <dbReference type="EMBL" id="CDF38991.1"/>
    </source>
</evidence>
<reference evidence="2" key="1">
    <citation type="journal article" date="2013" name="Proc. Natl. Acad. Sci. U.S.A.">
        <title>Genome structure and metabolic features in the red seaweed Chondrus crispus shed light on evolution of the Archaeplastida.</title>
        <authorList>
            <person name="Collen J."/>
            <person name="Porcel B."/>
            <person name="Carre W."/>
            <person name="Ball S.G."/>
            <person name="Chaparro C."/>
            <person name="Tonon T."/>
            <person name="Barbeyron T."/>
            <person name="Michel G."/>
            <person name="Noel B."/>
            <person name="Valentin K."/>
            <person name="Elias M."/>
            <person name="Artiguenave F."/>
            <person name="Arun A."/>
            <person name="Aury J.M."/>
            <person name="Barbosa-Neto J.F."/>
            <person name="Bothwell J.H."/>
            <person name="Bouget F.Y."/>
            <person name="Brillet L."/>
            <person name="Cabello-Hurtado F."/>
            <person name="Capella-Gutierrez S."/>
            <person name="Charrier B."/>
            <person name="Cladiere L."/>
            <person name="Cock J.M."/>
            <person name="Coelho S.M."/>
            <person name="Colleoni C."/>
            <person name="Czjzek M."/>
            <person name="Da Silva C."/>
            <person name="Delage L."/>
            <person name="Denoeud F."/>
            <person name="Deschamps P."/>
            <person name="Dittami S.M."/>
            <person name="Gabaldon T."/>
            <person name="Gachon C.M."/>
            <person name="Groisillier A."/>
            <person name="Herve C."/>
            <person name="Jabbari K."/>
            <person name="Katinka M."/>
            <person name="Kloareg B."/>
            <person name="Kowalczyk N."/>
            <person name="Labadie K."/>
            <person name="Leblanc C."/>
            <person name="Lopez P.J."/>
            <person name="McLachlan D.H."/>
            <person name="Meslet-Cladiere L."/>
            <person name="Moustafa A."/>
            <person name="Nehr Z."/>
            <person name="Nyvall Collen P."/>
            <person name="Panaud O."/>
            <person name="Partensky F."/>
            <person name="Poulain J."/>
            <person name="Rensing S.A."/>
            <person name="Rousvoal S."/>
            <person name="Samson G."/>
            <person name="Symeonidi A."/>
            <person name="Weissenbach J."/>
            <person name="Zambounis A."/>
            <person name="Wincker P."/>
            <person name="Boyen C."/>
        </authorList>
    </citation>
    <scope>NUCLEOTIDE SEQUENCE [LARGE SCALE GENOMIC DNA]</scope>
    <source>
        <strain evidence="2">cv. Stackhouse</strain>
    </source>
</reference>
<proteinExistence type="predicted"/>
<name>R7QNG0_CHOCR</name>
<organism evidence="1 2">
    <name type="scientific">Chondrus crispus</name>
    <name type="common">Carrageen Irish moss</name>
    <name type="synonym">Polymorpha crispa</name>
    <dbReference type="NCBI Taxonomy" id="2769"/>
    <lineage>
        <taxon>Eukaryota</taxon>
        <taxon>Rhodophyta</taxon>
        <taxon>Florideophyceae</taxon>
        <taxon>Rhodymeniophycidae</taxon>
        <taxon>Gigartinales</taxon>
        <taxon>Gigartinaceae</taxon>
        <taxon>Chondrus</taxon>
    </lineage>
</organism>